<keyword evidence="2" id="KW-1185">Reference proteome</keyword>
<dbReference type="AlphaFoldDB" id="A0A7X9WYZ0"/>
<dbReference type="Proteomes" id="UP000519023">
    <property type="component" value="Unassembled WGS sequence"/>
</dbReference>
<name>A0A7X9WYZ0_9SPHN</name>
<evidence type="ECO:0000313" key="1">
    <source>
        <dbReference type="EMBL" id="NML12492.1"/>
    </source>
</evidence>
<evidence type="ECO:0000313" key="2">
    <source>
        <dbReference type="Proteomes" id="UP000519023"/>
    </source>
</evidence>
<reference evidence="1 2" key="1">
    <citation type="submission" date="2020-04" db="EMBL/GenBank/DDBJ databases">
        <title>Sphingobium sp. AR-3-1 isolated from Arctic soil.</title>
        <authorList>
            <person name="Dahal R.H."/>
            <person name="Chaudhary D.K."/>
        </authorList>
    </citation>
    <scope>NUCLEOTIDE SEQUENCE [LARGE SCALE GENOMIC DNA]</scope>
    <source>
        <strain evidence="1 2">AR-3-1</strain>
    </source>
</reference>
<comment type="caution">
    <text evidence="1">The sequence shown here is derived from an EMBL/GenBank/DDBJ whole genome shotgun (WGS) entry which is preliminary data.</text>
</comment>
<accession>A0A7X9WYZ0</accession>
<gene>
    <name evidence="1" type="ORF">HHL08_20535</name>
</gene>
<dbReference type="RefSeq" id="WP_169574858.1">
    <property type="nucleotide sequence ID" value="NZ_JABBFV010000021.1"/>
</dbReference>
<sequence length="145" mass="16287">MKSVYLSVADNLVQLSISDGLYADADEGLAGDENYMEVIRPYLSMLCTYTLAVLDYEESNSKSSKYILDNIEERAVVVAIASLWRYNSKECIEQDALLTIPFDEEKKRLIAESRGLVKEFHYANIEGPVEAHKIISFGLPQSAIN</sequence>
<protein>
    <submittedName>
        <fullName evidence="1">Uncharacterized protein</fullName>
    </submittedName>
</protein>
<organism evidence="1 2">
    <name type="scientific">Sphingobium psychrophilum</name>
    <dbReference type="NCBI Taxonomy" id="2728834"/>
    <lineage>
        <taxon>Bacteria</taxon>
        <taxon>Pseudomonadati</taxon>
        <taxon>Pseudomonadota</taxon>
        <taxon>Alphaproteobacteria</taxon>
        <taxon>Sphingomonadales</taxon>
        <taxon>Sphingomonadaceae</taxon>
        <taxon>Sphingobium</taxon>
    </lineage>
</organism>
<proteinExistence type="predicted"/>
<dbReference type="EMBL" id="JABBFV010000021">
    <property type="protein sequence ID" value="NML12492.1"/>
    <property type="molecule type" value="Genomic_DNA"/>
</dbReference>